<dbReference type="PANTHER" id="PTHR43201">
    <property type="entry name" value="ACYL-COA SYNTHETASE"/>
    <property type="match status" value="1"/>
</dbReference>
<comment type="similarity">
    <text evidence="1">Belongs to the ATP-dependent AMP-binding enzyme family.</text>
</comment>
<dbReference type="STRING" id="871963.Desdi_0731"/>
<keyword evidence="2 5" id="KW-0436">Ligase</keyword>
<dbReference type="InterPro" id="IPR020845">
    <property type="entry name" value="AMP-binding_CS"/>
</dbReference>
<dbReference type="HOGENOM" id="CLU_000022_59_10_9"/>
<dbReference type="RefSeq" id="WP_015261260.1">
    <property type="nucleotide sequence ID" value="NC_019903.1"/>
</dbReference>
<evidence type="ECO:0000259" key="4">
    <source>
        <dbReference type="Pfam" id="PF13193"/>
    </source>
</evidence>
<dbReference type="Pfam" id="PF13193">
    <property type="entry name" value="AMP-binding_C"/>
    <property type="match status" value="1"/>
</dbReference>
<dbReference type="PANTHER" id="PTHR43201:SF5">
    <property type="entry name" value="MEDIUM-CHAIN ACYL-COA LIGASE ACSF2, MITOCHONDRIAL"/>
    <property type="match status" value="1"/>
</dbReference>
<dbReference type="GO" id="GO:0006631">
    <property type="term" value="P:fatty acid metabolic process"/>
    <property type="evidence" value="ECO:0007669"/>
    <property type="project" value="TreeGrafter"/>
</dbReference>
<dbReference type="InterPro" id="IPR000873">
    <property type="entry name" value="AMP-dep_synth/lig_dom"/>
</dbReference>
<accession>L0F5M8</accession>
<dbReference type="Proteomes" id="UP000010797">
    <property type="component" value="Chromosome"/>
</dbReference>
<evidence type="ECO:0000313" key="6">
    <source>
        <dbReference type="Proteomes" id="UP000010797"/>
    </source>
</evidence>
<gene>
    <name evidence="5" type="ordered locus">Desdi_0731</name>
</gene>
<dbReference type="Gene3D" id="3.40.50.12780">
    <property type="entry name" value="N-terminal domain of ligase-like"/>
    <property type="match status" value="1"/>
</dbReference>
<protein>
    <submittedName>
        <fullName evidence="5">Acyl-CoA synthetase (AMP-forming)/AMP-acid ligase II</fullName>
    </submittedName>
</protein>
<dbReference type="KEGG" id="ddl:Desdi_0731"/>
<sequence length="521" mass="58582">MISNKTVPDLAYYRARITGRKEAVVDYDSKRRYTYAQIEQRASKLAAFLLEKLDLKKGDRVAFCSENSIAYIDTFFMSYKTGIIMTSYNYKMGKNEISVLLEQETPRVIFYSEKQKKLIEHFRQDGSNREYICIIGEPDKRDKYSYEDIMAYEAKGTAVYEPPCFDDVNMLIHTGGTTGGPKAAMMSYWAIFFNAISQILTASLNRQDCANVLLPFFHTAGWNVLMLPVLIAGGSVILTAEFCPETVLQIIESERPTVCIGIEPMYKAIARHPNFAKTDFSCYRWMLNGAAPISRGTMEIYLSKGVRVVNAYGMTEAGPNNLCPGVNDMTTEEISSKWSSVGRPMFFNNIRLVNEDGVDVPDGENGELLFNGNLTFSGYWRDEEKTQSTVRDKWLYTGDIAYKDEDGYFFICGRKKSMYVSGGENIYPIEIEHVLVGHPAVECACVFGVPDEKWGEVGKALIVLKPGCSVTKEELQAYVGENSASIKIPKYLGFLKELPRNPVGKVDIKAVVKMYGNCADE</sequence>
<dbReference type="AlphaFoldDB" id="L0F5M8"/>
<evidence type="ECO:0000259" key="3">
    <source>
        <dbReference type="Pfam" id="PF00501"/>
    </source>
</evidence>
<dbReference type="EMBL" id="CP003344">
    <property type="protein sequence ID" value="AGA68258.1"/>
    <property type="molecule type" value="Genomic_DNA"/>
</dbReference>
<reference evidence="6" key="1">
    <citation type="submission" date="2012-02" db="EMBL/GenBank/DDBJ databases">
        <title>Complete sequence of Desulfitobacterium dichloroeliminans LMG P-21439.</title>
        <authorList>
            <person name="Lucas S."/>
            <person name="Han J."/>
            <person name="Lapidus A."/>
            <person name="Cheng J.-F."/>
            <person name="Goodwin L."/>
            <person name="Pitluck S."/>
            <person name="Peters L."/>
            <person name="Ovchinnikova G."/>
            <person name="Teshima H."/>
            <person name="Detter J.C."/>
            <person name="Han C."/>
            <person name="Tapia R."/>
            <person name="Land M."/>
            <person name="Hauser L."/>
            <person name="Kyrpides N."/>
            <person name="Ivanova N."/>
            <person name="Pagani I."/>
            <person name="Kruse T."/>
            <person name="de Vos W.M."/>
            <person name="Boon N."/>
            <person name="Smidt H."/>
            <person name="Woyke T."/>
        </authorList>
    </citation>
    <scope>NUCLEOTIDE SEQUENCE [LARGE SCALE GENOMIC DNA]</scope>
    <source>
        <strain evidence="6">LMG P-21439 / DCA1</strain>
    </source>
</reference>
<dbReference type="eggNOG" id="COG0318">
    <property type="taxonomic scope" value="Bacteria"/>
</dbReference>
<dbReference type="InterPro" id="IPR042099">
    <property type="entry name" value="ANL_N_sf"/>
</dbReference>
<dbReference type="SUPFAM" id="SSF56801">
    <property type="entry name" value="Acetyl-CoA synthetase-like"/>
    <property type="match status" value="1"/>
</dbReference>
<dbReference type="InterPro" id="IPR025110">
    <property type="entry name" value="AMP-bd_C"/>
</dbReference>
<evidence type="ECO:0000313" key="5">
    <source>
        <dbReference type="EMBL" id="AGA68258.1"/>
    </source>
</evidence>
<evidence type="ECO:0000256" key="1">
    <source>
        <dbReference type="ARBA" id="ARBA00006432"/>
    </source>
</evidence>
<dbReference type="GO" id="GO:0031956">
    <property type="term" value="F:medium-chain fatty acid-CoA ligase activity"/>
    <property type="evidence" value="ECO:0007669"/>
    <property type="project" value="TreeGrafter"/>
</dbReference>
<evidence type="ECO:0000256" key="2">
    <source>
        <dbReference type="ARBA" id="ARBA00022598"/>
    </source>
</evidence>
<dbReference type="InterPro" id="IPR045851">
    <property type="entry name" value="AMP-bd_C_sf"/>
</dbReference>
<dbReference type="Pfam" id="PF00501">
    <property type="entry name" value="AMP-binding"/>
    <property type="match status" value="1"/>
</dbReference>
<dbReference type="Gene3D" id="3.30.300.30">
    <property type="match status" value="1"/>
</dbReference>
<feature type="domain" description="AMP-binding enzyme C-terminal" evidence="4">
    <location>
        <begin position="430"/>
        <end position="505"/>
    </location>
</feature>
<feature type="domain" description="AMP-dependent synthetase/ligase" evidence="3">
    <location>
        <begin position="15"/>
        <end position="380"/>
    </location>
</feature>
<organism evidence="5 6">
    <name type="scientific">Desulfitobacterium dichloroeliminans (strain LMG P-21439 / DCA1)</name>
    <dbReference type="NCBI Taxonomy" id="871963"/>
    <lineage>
        <taxon>Bacteria</taxon>
        <taxon>Bacillati</taxon>
        <taxon>Bacillota</taxon>
        <taxon>Clostridia</taxon>
        <taxon>Eubacteriales</taxon>
        <taxon>Desulfitobacteriaceae</taxon>
        <taxon>Desulfitobacterium</taxon>
    </lineage>
</organism>
<proteinExistence type="inferred from homology"/>
<name>L0F5M8_DESDL</name>
<dbReference type="PROSITE" id="PS00455">
    <property type="entry name" value="AMP_BINDING"/>
    <property type="match status" value="1"/>
</dbReference>
<keyword evidence="6" id="KW-1185">Reference proteome</keyword>